<organism evidence="4">
    <name type="scientific">viral metagenome</name>
    <dbReference type="NCBI Taxonomy" id="1070528"/>
    <lineage>
        <taxon>unclassified sequences</taxon>
        <taxon>metagenomes</taxon>
        <taxon>organismal metagenomes</taxon>
    </lineage>
</organism>
<dbReference type="Gene3D" id="3.40.30.10">
    <property type="entry name" value="Glutaredoxin"/>
    <property type="match status" value="1"/>
</dbReference>
<proteinExistence type="inferred from homology"/>
<dbReference type="InterPro" id="IPR013766">
    <property type="entry name" value="Thioredoxin_domain"/>
</dbReference>
<protein>
    <recommendedName>
        <fullName evidence="3">Thioredoxin domain-containing protein</fullName>
    </recommendedName>
</protein>
<dbReference type="SUPFAM" id="SSF52833">
    <property type="entry name" value="Thioredoxin-like"/>
    <property type="match status" value="1"/>
</dbReference>
<dbReference type="InterPro" id="IPR036249">
    <property type="entry name" value="Thioredoxin-like_sf"/>
</dbReference>
<reference evidence="4" key="1">
    <citation type="journal article" date="2020" name="Nature">
        <title>Giant virus diversity and host interactions through global metagenomics.</title>
        <authorList>
            <person name="Schulz F."/>
            <person name="Roux S."/>
            <person name="Paez-Espino D."/>
            <person name="Jungbluth S."/>
            <person name="Walsh D.A."/>
            <person name="Denef V.J."/>
            <person name="McMahon K.D."/>
            <person name="Konstantinidis K.T."/>
            <person name="Eloe-Fadrosh E.A."/>
            <person name="Kyrpides N.C."/>
            <person name="Woyke T."/>
        </authorList>
    </citation>
    <scope>NUCLEOTIDE SEQUENCE</scope>
    <source>
        <strain evidence="4">GVMAG-M-3300023179-103</strain>
    </source>
</reference>
<dbReference type="AlphaFoldDB" id="A0A6C0DX96"/>
<dbReference type="PANTHER" id="PTHR45672:SF3">
    <property type="entry name" value="THIOREDOXIN DOMAIN-CONTAINING PROTEIN 5"/>
    <property type="match status" value="1"/>
</dbReference>
<accession>A0A6C0DX96</accession>
<sequence length="118" mass="13762">MKQRGGKYDEIMYKSNNNNIILQLFEAPTWCGHCKDFAPKWQAIKELETKSSDGNRLIKAKDLIDFQSYDDNHPKTQEEKITGFPTLMLNVNGTKHKYEGARTPENILRFILDKLEKQ</sequence>
<evidence type="ECO:0000259" key="3">
    <source>
        <dbReference type="PROSITE" id="PS51352"/>
    </source>
</evidence>
<evidence type="ECO:0000256" key="1">
    <source>
        <dbReference type="ARBA" id="ARBA00006347"/>
    </source>
</evidence>
<dbReference type="PROSITE" id="PS51352">
    <property type="entry name" value="THIOREDOXIN_2"/>
    <property type="match status" value="1"/>
</dbReference>
<evidence type="ECO:0000313" key="4">
    <source>
        <dbReference type="EMBL" id="QHT21586.1"/>
    </source>
</evidence>
<keyword evidence="2" id="KW-0732">Signal</keyword>
<dbReference type="EMBL" id="MN739695">
    <property type="protein sequence ID" value="QHT21586.1"/>
    <property type="molecule type" value="Genomic_DNA"/>
</dbReference>
<dbReference type="GO" id="GO:0006457">
    <property type="term" value="P:protein folding"/>
    <property type="evidence" value="ECO:0007669"/>
    <property type="project" value="TreeGrafter"/>
</dbReference>
<evidence type="ECO:0000256" key="2">
    <source>
        <dbReference type="ARBA" id="ARBA00022729"/>
    </source>
</evidence>
<dbReference type="Pfam" id="PF00085">
    <property type="entry name" value="Thioredoxin"/>
    <property type="match status" value="1"/>
</dbReference>
<comment type="similarity">
    <text evidence="1">Belongs to the protein disulfide isomerase family.</text>
</comment>
<dbReference type="InterPro" id="IPR051063">
    <property type="entry name" value="PDI"/>
</dbReference>
<dbReference type="GO" id="GO:0003756">
    <property type="term" value="F:protein disulfide isomerase activity"/>
    <property type="evidence" value="ECO:0007669"/>
    <property type="project" value="TreeGrafter"/>
</dbReference>
<name>A0A6C0DX96_9ZZZZ</name>
<dbReference type="PANTHER" id="PTHR45672">
    <property type="entry name" value="PROTEIN DISULFIDE-ISOMERASE C17H9.14C-RELATED"/>
    <property type="match status" value="1"/>
</dbReference>
<dbReference type="GO" id="GO:0005783">
    <property type="term" value="C:endoplasmic reticulum"/>
    <property type="evidence" value="ECO:0007669"/>
    <property type="project" value="TreeGrafter"/>
</dbReference>
<feature type="domain" description="Thioredoxin" evidence="3">
    <location>
        <begin position="1"/>
        <end position="117"/>
    </location>
</feature>